<feature type="transmembrane region" description="Helical" evidence="8">
    <location>
        <begin position="88"/>
        <end position="105"/>
    </location>
</feature>
<dbReference type="InterPro" id="IPR001640">
    <property type="entry name" value="Lgt"/>
</dbReference>
<feature type="non-terminal residue" evidence="9">
    <location>
        <position position="1"/>
    </location>
</feature>
<dbReference type="Proteomes" id="UP000248724">
    <property type="component" value="Unassembled WGS sequence"/>
</dbReference>
<evidence type="ECO:0000256" key="8">
    <source>
        <dbReference type="SAM" id="Phobius"/>
    </source>
</evidence>
<evidence type="ECO:0000256" key="2">
    <source>
        <dbReference type="ARBA" id="ARBA00022475"/>
    </source>
</evidence>
<keyword evidence="5 8" id="KW-1133">Transmembrane helix</keyword>
<dbReference type="PANTHER" id="PTHR30589:SF0">
    <property type="entry name" value="PHOSPHATIDYLGLYCEROL--PROLIPOPROTEIN DIACYLGLYCERYL TRANSFERASE"/>
    <property type="match status" value="1"/>
</dbReference>
<feature type="compositionally biased region" description="Basic and acidic residues" evidence="7">
    <location>
        <begin position="111"/>
        <end position="124"/>
    </location>
</feature>
<evidence type="ECO:0000313" key="10">
    <source>
        <dbReference type="Proteomes" id="UP000248724"/>
    </source>
</evidence>
<evidence type="ECO:0000256" key="5">
    <source>
        <dbReference type="ARBA" id="ARBA00022989"/>
    </source>
</evidence>
<comment type="caution">
    <text evidence="9">The sequence shown here is derived from an EMBL/GenBank/DDBJ whole genome shotgun (WGS) entry which is preliminary data.</text>
</comment>
<reference evidence="9 10" key="1">
    <citation type="journal article" date="2017" name="Nature">
        <title>Atmospheric trace gases support primary production in Antarctic desert surface soil.</title>
        <authorList>
            <person name="Ji M."/>
            <person name="Greening C."/>
            <person name="Vanwonterghem I."/>
            <person name="Carere C.R."/>
            <person name="Bay S.K."/>
            <person name="Steen J.A."/>
            <person name="Montgomery K."/>
            <person name="Lines T."/>
            <person name="Beardall J."/>
            <person name="van Dorst J."/>
            <person name="Snape I."/>
            <person name="Stott M.B."/>
            <person name="Hugenholtz P."/>
            <person name="Ferrari B.C."/>
        </authorList>
    </citation>
    <scope>NUCLEOTIDE SEQUENCE [LARGE SCALE GENOMIC DNA]</scope>
    <source>
        <strain evidence="9">RRmetagenome_bin12</strain>
    </source>
</reference>
<evidence type="ECO:0000313" key="9">
    <source>
        <dbReference type="EMBL" id="PZR81015.1"/>
    </source>
</evidence>
<proteinExistence type="inferred from homology"/>
<keyword evidence="2" id="KW-1003">Cell membrane</keyword>
<dbReference type="EMBL" id="QHBU01000127">
    <property type="protein sequence ID" value="PZR81015.1"/>
    <property type="molecule type" value="Genomic_DNA"/>
</dbReference>
<dbReference type="Pfam" id="PF01790">
    <property type="entry name" value="LGT"/>
    <property type="match status" value="1"/>
</dbReference>
<evidence type="ECO:0000256" key="1">
    <source>
        <dbReference type="ARBA" id="ARBA00007150"/>
    </source>
</evidence>
<dbReference type="GO" id="GO:0005886">
    <property type="term" value="C:plasma membrane"/>
    <property type="evidence" value="ECO:0007669"/>
    <property type="project" value="InterPro"/>
</dbReference>
<feature type="region of interest" description="Disordered" evidence="7">
    <location>
        <begin position="111"/>
        <end position="187"/>
    </location>
</feature>
<accession>A0A2W5ZDJ4</accession>
<evidence type="ECO:0000256" key="4">
    <source>
        <dbReference type="ARBA" id="ARBA00022692"/>
    </source>
</evidence>
<dbReference type="GO" id="GO:0008961">
    <property type="term" value="F:phosphatidylglycerol-prolipoprotein diacylglyceryl transferase activity"/>
    <property type="evidence" value="ECO:0007669"/>
    <property type="project" value="InterPro"/>
</dbReference>
<name>A0A2W5ZDJ4_9BACT</name>
<sequence length="187" mass="20581">LPWAVRIDPAHRPLQYLGQATYQPTFLYESLWDLALIGVLWWAAERFAIRRGYLIALYAALYTFGRFWTEYLRVDEAHHILGLRLNDWVSILVFTGAVALLTSRGRARPGDELVRDPLPGRRDPLSGQTANDARQGATPSAGPDIASSHPEVGPAGVLLHGVSDPTRGPTQGEDGLPGTGDHRLTEH</sequence>
<gene>
    <name evidence="9" type="ORF">DLM65_06840</name>
</gene>
<dbReference type="AlphaFoldDB" id="A0A2W5ZDJ4"/>
<feature type="transmembrane region" description="Helical" evidence="8">
    <location>
        <begin position="51"/>
        <end position="68"/>
    </location>
</feature>
<organism evidence="9 10">
    <name type="scientific">Candidatus Aeolococcus gillhamiae</name>
    <dbReference type="NCBI Taxonomy" id="3127015"/>
    <lineage>
        <taxon>Bacteria</taxon>
        <taxon>Bacillati</taxon>
        <taxon>Candidatus Dormiibacterota</taxon>
        <taxon>Candidatus Dormibacteria</taxon>
        <taxon>Candidatus Aeolococcales</taxon>
        <taxon>Candidatus Aeolococcaceae</taxon>
        <taxon>Candidatus Aeolococcus</taxon>
    </lineage>
</organism>
<evidence type="ECO:0000256" key="7">
    <source>
        <dbReference type="SAM" id="MobiDB-lite"/>
    </source>
</evidence>
<evidence type="ECO:0000256" key="6">
    <source>
        <dbReference type="ARBA" id="ARBA00023136"/>
    </source>
</evidence>
<protein>
    <submittedName>
        <fullName evidence="9">Prolipoprotein diacylglyceryl transferase</fullName>
    </submittedName>
</protein>
<evidence type="ECO:0000256" key="3">
    <source>
        <dbReference type="ARBA" id="ARBA00022679"/>
    </source>
</evidence>
<feature type="transmembrane region" description="Helical" evidence="8">
    <location>
        <begin position="26"/>
        <end position="44"/>
    </location>
</feature>
<dbReference type="GO" id="GO:0042158">
    <property type="term" value="P:lipoprotein biosynthetic process"/>
    <property type="evidence" value="ECO:0007669"/>
    <property type="project" value="InterPro"/>
</dbReference>
<keyword evidence="4 8" id="KW-0812">Transmembrane</keyword>
<dbReference type="PANTHER" id="PTHR30589">
    <property type="entry name" value="PROLIPOPROTEIN DIACYLGLYCERYL TRANSFERASE"/>
    <property type="match status" value="1"/>
</dbReference>
<comment type="similarity">
    <text evidence="1">Belongs to the Lgt family.</text>
</comment>
<keyword evidence="3 9" id="KW-0808">Transferase</keyword>
<keyword evidence="6 8" id="KW-0472">Membrane</keyword>